<comment type="caution">
    <text evidence="1">The sequence shown here is derived from an EMBL/GenBank/DDBJ whole genome shotgun (WGS) entry which is preliminary data.</text>
</comment>
<organism evidence="1 2">
    <name type="scientific">Vespula maculifrons</name>
    <name type="common">Eastern yellow jacket</name>
    <name type="synonym">Wasp</name>
    <dbReference type="NCBI Taxonomy" id="7453"/>
    <lineage>
        <taxon>Eukaryota</taxon>
        <taxon>Metazoa</taxon>
        <taxon>Ecdysozoa</taxon>
        <taxon>Arthropoda</taxon>
        <taxon>Hexapoda</taxon>
        <taxon>Insecta</taxon>
        <taxon>Pterygota</taxon>
        <taxon>Neoptera</taxon>
        <taxon>Endopterygota</taxon>
        <taxon>Hymenoptera</taxon>
        <taxon>Apocrita</taxon>
        <taxon>Aculeata</taxon>
        <taxon>Vespoidea</taxon>
        <taxon>Vespidae</taxon>
        <taxon>Vespinae</taxon>
        <taxon>Vespula</taxon>
    </lineage>
</organism>
<evidence type="ECO:0000313" key="2">
    <source>
        <dbReference type="Proteomes" id="UP001607303"/>
    </source>
</evidence>
<gene>
    <name evidence="1" type="ORF">V1477_020239</name>
</gene>
<reference evidence="1 2" key="1">
    <citation type="journal article" date="2024" name="Ann. Entomol. Soc. Am.">
        <title>Genomic analyses of the southern and eastern yellowjacket wasps (Hymenoptera: Vespidae) reveal evolutionary signatures of social life.</title>
        <authorList>
            <person name="Catto M.A."/>
            <person name="Caine P.B."/>
            <person name="Orr S.E."/>
            <person name="Hunt B.G."/>
            <person name="Goodisman M.A.D."/>
        </authorList>
    </citation>
    <scope>NUCLEOTIDE SEQUENCE [LARGE SCALE GENOMIC DNA]</scope>
    <source>
        <strain evidence="1">232</strain>
        <tissue evidence="1">Head and thorax</tissue>
    </source>
</reference>
<accession>A0ABD2ALC9</accession>
<dbReference type="Proteomes" id="UP001607303">
    <property type="component" value="Unassembled WGS sequence"/>
</dbReference>
<evidence type="ECO:0000313" key="1">
    <source>
        <dbReference type="EMBL" id="KAL2721419.1"/>
    </source>
</evidence>
<dbReference type="EMBL" id="JAYRBN010000116">
    <property type="protein sequence ID" value="KAL2721419.1"/>
    <property type="molecule type" value="Genomic_DNA"/>
</dbReference>
<name>A0ABD2ALC9_VESMC</name>
<sequence>NLEHAPKLDVITSQSIPRFHVCSMDVIQQHEATQLVERFDVDCSMNTCPHTITRYDYNY</sequence>
<protein>
    <submittedName>
        <fullName evidence="1">Uncharacterized protein</fullName>
    </submittedName>
</protein>
<keyword evidence="2" id="KW-1185">Reference proteome</keyword>
<feature type="non-terminal residue" evidence="1">
    <location>
        <position position="1"/>
    </location>
</feature>
<proteinExistence type="predicted"/>
<dbReference type="AlphaFoldDB" id="A0ABD2ALC9"/>